<evidence type="ECO:0000313" key="2">
    <source>
        <dbReference type="EMBL" id="PEH41210.1"/>
    </source>
</evidence>
<sequence>MRIDRLDARELDYWAARALARDDLPLVFVAVEPDIVVTVASGGFRRMDSRFSPAAEWADAAVVLERVVELRSTRVGEARASVTASFVGDDAATTLDAHGEGENLRQALLRAFIRARFGDAVEPMPTEPHAVNNGRVTPHRAGAPLPRDGERRDAPHDPNEIGALPRP</sequence>
<comment type="caution">
    <text evidence="2">The sequence shown here is derived from an EMBL/GenBank/DDBJ whole genome shotgun (WGS) entry which is preliminary data.</text>
</comment>
<dbReference type="EMBL" id="PDDY01000001">
    <property type="protein sequence ID" value="PEH41210.1"/>
    <property type="molecule type" value="Genomic_DNA"/>
</dbReference>
<accession>A0A2A7SD86</accession>
<gene>
    <name evidence="2" type="ORF">CRM94_03000</name>
</gene>
<dbReference type="RefSeq" id="WP_096752214.1">
    <property type="nucleotide sequence ID" value="NZ_CADEPO010000007.1"/>
</dbReference>
<reference evidence="3" key="1">
    <citation type="submission" date="2017-09" db="EMBL/GenBank/DDBJ databases">
        <title>FDA dAtabase for Regulatory Grade micrObial Sequences (FDA-ARGOS): Supporting development and validation of Infectious Disease Dx tests.</title>
        <authorList>
            <person name="Minogue T."/>
            <person name="Wolcott M."/>
            <person name="Wasieloski L."/>
            <person name="Aguilar W."/>
            <person name="Moore D."/>
            <person name="Tallon L."/>
            <person name="Sadzewicz L."/>
            <person name="Ott S."/>
            <person name="Zhao X."/>
            <person name="Nagaraj S."/>
            <person name="Vavikolanu K."/>
            <person name="Aluvathingal J."/>
            <person name="Nadendla S."/>
            <person name="Sichtig H."/>
        </authorList>
    </citation>
    <scope>NUCLEOTIDE SEQUENCE [LARGE SCALE GENOMIC DNA]</scope>
    <source>
        <strain evidence="3">FDAARGOS_390</strain>
    </source>
</reference>
<protein>
    <submittedName>
        <fullName evidence="2">DUF2591 domain-containing protein</fullName>
    </submittedName>
</protein>
<feature type="region of interest" description="Disordered" evidence="1">
    <location>
        <begin position="122"/>
        <end position="167"/>
    </location>
</feature>
<dbReference type="AlphaFoldDB" id="A0A2A7SD86"/>
<evidence type="ECO:0000256" key="1">
    <source>
        <dbReference type="SAM" id="MobiDB-lite"/>
    </source>
</evidence>
<proteinExistence type="predicted"/>
<dbReference type="InterPro" id="IPR019701">
    <property type="entry name" value="Phage_P22_NinX"/>
</dbReference>
<dbReference type="Proteomes" id="UP000220629">
    <property type="component" value="Unassembled WGS sequence"/>
</dbReference>
<feature type="compositionally biased region" description="Basic and acidic residues" evidence="1">
    <location>
        <begin position="147"/>
        <end position="159"/>
    </location>
</feature>
<evidence type="ECO:0000313" key="3">
    <source>
        <dbReference type="Proteomes" id="UP000220629"/>
    </source>
</evidence>
<dbReference type="Pfam" id="PF10765">
    <property type="entry name" value="Phage_P22_NinX"/>
    <property type="match status" value="1"/>
</dbReference>
<name>A0A2A7SD86_BURGA</name>
<organism evidence="2 3">
    <name type="scientific">Burkholderia gladioli</name>
    <name type="common">Pseudomonas marginata</name>
    <name type="synonym">Phytomonas marginata</name>
    <dbReference type="NCBI Taxonomy" id="28095"/>
    <lineage>
        <taxon>Bacteria</taxon>
        <taxon>Pseudomonadati</taxon>
        <taxon>Pseudomonadota</taxon>
        <taxon>Betaproteobacteria</taxon>
        <taxon>Burkholderiales</taxon>
        <taxon>Burkholderiaceae</taxon>
        <taxon>Burkholderia</taxon>
    </lineage>
</organism>